<organism evidence="1 2">
    <name type="scientific">Magnetospirillum molischianum DSM 120</name>
    <dbReference type="NCBI Taxonomy" id="1150626"/>
    <lineage>
        <taxon>Bacteria</taxon>
        <taxon>Pseudomonadati</taxon>
        <taxon>Pseudomonadota</taxon>
        <taxon>Alphaproteobacteria</taxon>
        <taxon>Rhodospirillales</taxon>
        <taxon>Rhodospirillaceae</taxon>
        <taxon>Magnetospirillum</taxon>
    </lineage>
</organism>
<evidence type="ECO:0000313" key="2">
    <source>
        <dbReference type="Proteomes" id="UP000004169"/>
    </source>
</evidence>
<keyword evidence="2" id="KW-1185">Reference proteome</keyword>
<dbReference type="AlphaFoldDB" id="H8FUS0"/>
<evidence type="ECO:0000313" key="1">
    <source>
        <dbReference type="EMBL" id="CCG42108.1"/>
    </source>
</evidence>
<proteinExistence type="predicted"/>
<protein>
    <submittedName>
        <fullName evidence="1">Uncharacterized protein</fullName>
    </submittedName>
</protein>
<dbReference type="STRING" id="1150626.PHAMO_320077"/>
<dbReference type="Proteomes" id="UP000004169">
    <property type="component" value="Unassembled WGS sequence"/>
</dbReference>
<dbReference type="EMBL" id="CAHP01000026">
    <property type="protein sequence ID" value="CCG42108.1"/>
    <property type="molecule type" value="Genomic_DNA"/>
</dbReference>
<name>H8FUS0_MAGML</name>
<reference evidence="1 2" key="1">
    <citation type="journal article" date="2012" name="J. Bacteriol.">
        <title>Draft Genome Sequence of the Purple Photosynthetic Bacterium Phaeospirillum molischianum DSM120, a Particularly Versatile Bacterium.</title>
        <authorList>
            <person name="Duquesne K."/>
            <person name="Prima V."/>
            <person name="Ji B."/>
            <person name="Rouy Z."/>
            <person name="Medigue C."/>
            <person name="Talla E."/>
            <person name="Sturgis J.N."/>
        </authorList>
    </citation>
    <scope>NUCLEOTIDE SEQUENCE [LARGE SCALE GENOMIC DNA]</scope>
    <source>
        <strain evidence="2">DSM120</strain>
    </source>
</reference>
<sequence>MQPVGESVPGIRRGEVLTMADTFFDMEPLVCDLPRIGRILSHMASSDWEVEKEDIEYLASKLENIGEKFSTLWYAEYERRRAAGS</sequence>
<gene>
    <name evidence="1" type="ORF">PHAMO_320077</name>
</gene>
<comment type="caution">
    <text evidence="1">The sequence shown here is derived from an EMBL/GenBank/DDBJ whole genome shotgun (WGS) entry which is preliminary data.</text>
</comment>
<accession>H8FUS0</accession>